<evidence type="ECO:0000256" key="6">
    <source>
        <dbReference type="SAM" id="Coils"/>
    </source>
</evidence>
<feature type="coiled-coil region" evidence="6">
    <location>
        <begin position="4550"/>
        <end position="4584"/>
    </location>
</feature>
<keyword evidence="8" id="KW-1133">Transmembrane helix</keyword>
<organism evidence="11 12">
    <name type="scientific">Ligilactobacillus faecis</name>
    <dbReference type="NCBI Taxonomy" id="762833"/>
    <lineage>
        <taxon>Bacteria</taxon>
        <taxon>Bacillati</taxon>
        <taxon>Bacillota</taxon>
        <taxon>Bacilli</taxon>
        <taxon>Lactobacillales</taxon>
        <taxon>Lactobacillaceae</taxon>
        <taxon>Ligilactobacillus</taxon>
    </lineage>
</organism>
<evidence type="ECO:0000256" key="4">
    <source>
        <dbReference type="ARBA" id="ARBA00023088"/>
    </source>
</evidence>
<feature type="region of interest" description="Disordered" evidence="7">
    <location>
        <begin position="2821"/>
        <end position="2841"/>
    </location>
</feature>
<feature type="coiled-coil region" evidence="6">
    <location>
        <begin position="2689"/>
        <end position="2740"/>
    </location>
</feature>
<feature type="coiled-coil region" evidence="6">
    <location>
        <begin position="1406"/>
        <end position="1458"/>
    </location>
</feature>
<feature type="compositionally biased region" description="Basic and acidic residues" evidence="7">
    <location>
        <begin position="2827"/>
        <end position="2841"/>
    </location>
</feature>
<dbReference type="InterPro" id="IPR022263">
    <property type="entry name" value="KxYKxGKxW"/>
</dbReference>
<feature type="region of interest" description="Disordered" evidence="7">
    <location>
        <begin position="4680"/>
        <end position="4713"/>
    </location>
</feature>
<dbReference type="NCBIfam" id="TIGR01167">
    <property type="entry name" value="LPXTG_anchor"/>
    <property type="match status" value="1"/>
</dbReference>
<evidence type="ECO:0000259" key="10">
    <source>
        <dbReference type="PROSITE" id="PS50847"/>
    </source>
</evidence>
<feature type="coiled-coil region" evidence="6">
    <location>
        <begin position="4190"/>
        <end position="4237"/>
    </location>
</feature>
<feature type="region of interest" description="Disordered" evidence="7">
    <location>
        <begin position="3703"/>
        <end position="3722"/>
    </location>
</feature>
<evidence type="ECO:0000256" key="5">
    <source>
        <dbReference type="PROSITE-ProRule" id="PRU00284"/>
    </source>
</evidence>
<dbReference type="InterPro" id="IPR004089">
    <property type="entry name" value="MCPsignal_dom"/>
</dbReference>
<feature type="region of interest" description="Disordered" evidence="7">
    <location>
        <begin position="74"/>
        <end position="155"/>
    </location>
</feature>
<feature type="region of interest" description="Disordered" evidence="7">
    <location>
        <begin position="3321"/>
        <end position="3343"/>
    </location>
</feature>
<dbReference type="InterPro" id="IPR046776">
    <property type="entry name" value="Pectate_lyase_5"/>
</dbReference>
<protein>
    <submittedName>
        <fullName evidence="11">Pectate lyase-like adhesive domain-containing protein</fullName>
    </submittedName>
</protein>
<dbReference type="PROSITE" id="PS50847">
    <property type="entry name" value="GRAM_POS_ANCHORING"/>
    <property type="match status" value="1"/>
</dbReference>
<keyword evidence="3" id="KW-0732">Signal</keyword>
<evidence type="ECO:0000256" key="8">
    <source>
        <dbReference type="SAM" id="Phobius"/>
    </source>
</evidence>
<keyword evidence="1" id="KW-0134">Cell wall</keyword>
<feature type="coiled-coil region" evidence="6">
    <location>
        <begin position="1991"/>
        <end position="2018"/>
    </location>
</feature>
<feature type="coiled-coil region" evidence="6">
    <location>
        <begin position="3914"/>
        <end position="3941"/>
    </location>
</feature>
<name>A0ABV4DRC6_9LACO</name>
<feature type="transmembrane region" description="Helical" evidence="8">
    <location>
        <begin position="4715"/>
        <end position="4734"/>
    </location>
</feature>
<feature type="region of interest" description="Disordered" evidence="7">
    <location>
        <begin position="4600"/>
        <end position="4644"/>
    </location>
</feature>
<evidence type="ECO:0000256" key="1">
    <source>
        <dbReference type="ARBA" id="ARBA00022512"/>
    </source>
</evidence>
<keyword evidence="8" id="KW-0472">Membrane</keyword>
<feature type="domain" description="Methyl-accepting transducer" evidence="9">
    <location>
        <begin position="2516"/>
        <end position="2745"/>
    </location>
</feature>
<evidence type="ECO:0000256" key="7">
    <source>
        <dbReference type="SAM" id="MobiDB-lite"/>
    </source>
</evidence>
<dbReference type="NCBIfam" id="TIGR03715">
    <property type="entry name" value="KxYKxGKxW"/>
    <property type="match status" value="1"/>
</dbReference>
<feature type="coiled-coil region" evidence="6">
    <location>
        <begin position="1933"/>
        <end position="1960"/>
    </location>
</feature>
<keyword evidence="5" id="KW-0807">Transducer</keyword>
<comment type="caution">
    <text evidence="11">The sequence shown here is derived from an EMBL/GenBank/DDBJ whole genome shotgun (WGS) entry which is preliminary data.</text>
</comment>
<gene>
    <name evidence="11" type="ORF">AALT52_02115</name>
</gene>
<sequence>MKKKENLFSEGKLKKRYKMYKAGKSWVVAPLVFAAFGFFELGVSPVKADQVETKTKNVEDMSVYTVSAPLGQQEFVLPQTDTSEAKEARNRATSDEKNQIQPDSSGEAVEQDPSDTTTSLAEVPTNDKEVASSTSVVKEMPASVGSASEQPVAATAKKESLVVSETTGSVSSTAQVELSPVPSPSATTTPTAENTLVRAQVVSQKETRPAEAATFSQADSVMPKSLADQELTKDVTKVEAEQLQRIRTVSLLAKEKEVVASASFVDANAQAEVTPSADLLGASGSQLVTVADVTTAEEFQKALGSNGIKTINLQADIDYGAKYSGTQWFDQIRDLTINGNGHQIDFNDAHIVFYTKSSQAMDLTLNDLTLYAYWGWGAFSINSKSGASYLDEGVKQTIKFNNVNYYGSQTVNTKTATVVLAGKSTFVSGPNYTSKFRNDVAVQPYQQNFELSALEIEPNAQITLQTDRGGNIYINNNGTPHFTVGKNATVNIIQTNDGTKSQGEKSSALIYTRGAVTFDEGSTVNIDIKNADRYRRNTDSVIYINNGSLTLKKGAVVTVGKNSDGDLQRTLIYLNGADSKIVLAENAQLKLTNEKGLKTTNDIYMYNGGVIRINGKGAKLDIKNSGDTDYGNVYIGGAGNVFVNDGGTLSIQNKAEKENTLLYTYGSATLSFGKGANVELKGSGAGKTTLITAASNSKISIYRPDDVTFDNTSAGLASKLFDFSGELKADFVTIQSDPTGAKVGPFKEASYLLDKAGTSNSTTANVIGLDQAATLAGKNLANKLGQARFLQYSTDGMQNTLTLADADKITPKTTRLSGTTSPDAYVTVNYYEDGQLEQILGLNYSLTAPTETTPNYLVRADKQGAWVVELPVSLAADKILVASSIHNLTPAYKTAFVAGSKVAVDSLAAKAVGIAAVVEHAASQAQAVTLKASDIQGSKDRARSVATQANAYQSLATAELMAGSKAASYATAALQASLTASDAQSANDQNIMQSAASAQTSYAELATSEVGNATIASANAKRALKKVEDNLSALQSNATTFIKVNSSLINSNISKIVAGINRDNATLQNAQIKAGPKKQEISNAAEALNSAAKVLQEIARTDPTFKDEAQTKASQYTAEATTLLHELTANGSLEELRLVSDAYDQALSATSEQASDFSKALSYYANGELSSAAQSIAQADSAGITEKVQALKQHSEALNEYMTGSFPKQVAALDSLTARANVASATAYIETTALQSKEQQAKIAQLFKAVIADKAALQATNAELVSLQEKLTKFTDGYPDDEKLTSVATVLNSVASQFAQTKAQMDTAESQASQATTEATKSLKNTENTKKIFEMQVQTDAKTAAEQLPGFMVTYSNEMKSALSLAELAGSLAKRASTAALTTLGSAKMALQEAAKIFTENKTKEIAEQKKAVMQAVTEVANTQNEVTTQVTAVTSQAEQTQTQVDSAKTTLAQINEMTKEHLALPEVASEVAKAQSTAQVVSRAADRLAESARAAITAQSNVATMGSEARKASASVDNALSLAQSAATQARSLASQTAMQVALDSEASVASQAQVTAHEAVLSAQSSANKAEDVLTSLATLKLQTGNLAAQVKRAVTELALNKQKIQRALDLAAARSYAQLASTAASQAQVAETTAESELERARLAQSQATSSATEVNTLAGQTKELLAKVATIATKLSELTAPHADNTGFMHEVTQASNAAAKASLADQAISQATMLASSAASDASSAYQVANTAKKTVSLEASTASSAAKEATSYAVVGDKDHASSAASVASQAKNRATSADQTVSQATKQAQAAEKLASQAAQSALDAKMQASEALAKIETANSNALAYLAAGSYATKARQAFENTSTAAVQINEQATQVGQMFTKTNELLDAATENVAQTEMKTPQILALAKTASDLAAKYPAVEGLMAKATKASSAAMQASVAASAAQALTAQLQTLKQANAKHEQAASKAQQIASLAVSAASSANSVAISQAKLGAVLETKSAAKEATSASEQANEINQKVRAEVEQTRNSQVAADSLAKEAMTYASEASTLLLLADSAASQAERYVTALNQAKVAEEAATKVNTVKANVEKYLHQASEANSTAQVLTQTAKAKKETATEETARLASLVAELTQMASEHPQNSGVATILKEKTSLASTASVAVNQVNALATTAVSAAAEAMAKYPEVLAQENLSNSEASEATSVASAAQSFALKAAKEETDSLATVASEVATKAELTEQTAASAATKATSAAELTATTVEKMKVPQATLVQVLKTLQNAKTQAQQYLEAEKYGLAALLAKEATLQAGQAVDSAKGEVEQVASDTSTVAKKAQAQAEHSTGAETMLTSLAEQIASLASKYPTNASLEALSEHAAKTSEQANEAISEAVSVAAVASSAASVASEDHQAVRNAQLLASTALSEATSATVAAQSFASLGDVTKASSAASVASVAAKKAASAQQTALENTTQASQAAVSATEATTTAQQKQSLVANAVLELQELASQAKRYANALAQADLAASEADRADTAKSNATEQAEQASEASATITSLAGQAQAKATIVQSLATTAEPIVAKIASLADKYPTISQLASVAKAATDAKKGLETNATEATSAASEASNNAKEVVSMVALADTAKEQADLATSNAEKAFSQATSYAVLGAESQATSVTKSASEAATQAEQAKAKITTVLGKALPKLKQTSEAGKIVEQKQSQVETTLQKLAELAQDAERYANAFSQAEQAERLAKKATSSKEDVTKAATQINGSVEQTTAVLPATDSAATKTNELGTNATKLATLITSLAQADPAVFASLAVPRKTSEAKAKAISAVSEATNALSQAQSAASVARDEDRKASQAKDKASLAVSEATSAATLAQSYAVLGDANNATSAATKASLAFAVANEAKKEATIALEQATQAQKEATRANSQATTAQAKATDAVTELNRLKELTTRYVNALAQAAQADKARAQVQELSTELKPFVSQASVAAQETFALATSTSSGADATANAGVKASELVKELATLASEHPDISELAKLSEQAQTAKTQFDTALAETRSSASEAAGFASLATAKYLAVSAADSLVDLSVNEVNSTASVAKSYALAGAKSQATSSAHLASLSAAKINDVYANASNAAKEAKLQFEQSSQAEQAGKTSATKANQALKKLNDLLKTAKLYVKADEQADLAEKTGLALKATKMQVDSDVAKVSVSASEAQALAKSADANAQQIAHLKVEATELTKALGELANNVAIPRLEELAKQALTTQKQVVEVANGADKLATKAKNTASDVMQELKTTSEVAATVTSLGAKATHLASTARSYAVLGDVAKATSVAQALLELSAEADELKEQNKTTPSQAENKAKELSEDVKKVVEQHDQVSLAVTQLAKVKEQAKHYVQAALYASSAQEEVKTAIGLKDKLASYATQASEAVSDVLNLAPKALSDAKKAQNLASKVNELVAQITLLATDPDNEQLTAQAKELQKVAQGALSEALSAAEVAQNSARETSAQYALISEADLLAKQAVAKAQSGADLAESYAALGNDSQALSVTTSVKKAGTKVSAAEAKARPSASQVMQNKQAVAKETRKVLQKEQQIDSVVTQLAKLLSDVTHYNQAKMQAQSLAELAKLQAAKLLNTDHTSQAYKAALAATSLASNTALVAEQAQTSSAQVPTLLAQITSLAEQKPAEQKLAEFVTQANEAKLAVTSALQAITDANATTTHLASEAEKNYQATSQAEQDVRNAGAQVTSGASEAQSYALAGDLAQVKNVAKKVDLALSQAELASQTAKEAATKAQQNATDALTAAKVGQAQMVQLEQALAKLNELKADLADYAKARELAKEAKEIATNAQQAHVKSTEQVAQSAKEVAKIQALSAMTNELDTKVKAEISQVPVLVEAVTSAAQVYPEAVELADLSKEALSLRASGAMLASEVAESKTFASALDEEVQKLQRSAQTALQLASEATSEVVSTADVVQNHALAGTLAQVLSAAEHTSEATIKASDAEENTRALVEAVDHKGDMAESLAKETQAKKVELEQLLAKLSQLGTKAKQLLNQAKHTVQEKVVAEKLKATKGELANYLKLASEAVVKAQDKATQAKHDATKVKEIEPRMLLTVEAISYLAKTAPTNDGLQHLKALAQTIKADIFEVPKEAELTATEASVLAEATKKAYQAVREANLRVELAPNDPQKAFEALEKVKALTPKVVEQATKALQKAQSTQAKRDLFEQTLAQLEDMKAQAERYAQAEAKAHEIEATALEIKNLASASYASQASSAASVAKAATARTVTLASQIKALLKELKEDPTELMQVVTQLTTKASLVDLEATKDLTAVTQALSDFAQAKTTATNVAKEAVRAAKTGALEAVTSLATVVSEVTQKSAQAQQTAQTKAEMAGKAAKNAQALVSEMTKYLEQVKDKLATQTQAKENEKKTSLADQFQRKAQELADLSRTVTSYAKDLSLILSEADAFALKAQKSAKQTREAMALAASLLTSMAQSKVSSLAEKQAQSIASTAKSTFKEFRLAQQQVTVVADEHRLGVTTLGVLEQALKEVDAEAKNDVSKDFELTKVIERALTKARKAQFELQNVLAKAKEAKQNVVAHAQSAAEYEQQTLALLALLKNNAQTSAELSTEKQNQKETLSDAPNSSEEQTLKKESTKQSPLVLAQSPTKEEVAKRLQTSEVETQPVVLVKESAKKELAEVVKRPQTNETRKQPVALGKRPVQEKLGKVAELPQTGETKAQATPLSGLGVLSASLLGLLGLGKKRRKEK</sequence>
<feature type="region of interest" description="Disordered" evidence="7">
    <location>
        <begin position="167"/>
        <end position="196"/>
    </location>
</feature>
<feature type="coiled-coil region" evidence="6">
    <location>
        <begin position="2881"/>
        <end position="2946"/>
    </location>
</feature>
<evidence type="ECO:0000313" key="12">
    <source>
        <dbReference type="Proteomes" id="UP001565236"/>
    </source>
</evidence>
<dbReference type="InterPro" id="IPR019931">
    <property type="entry name" value="LPXTG_anchor"/>
</dbReference>
<dbReference type="PROSITE" id="PS50111">
    <property type="entry name" value="CHEMOTAXIS_TRANSDUC_2"/>
    <property type="match status" value="1"/>
</dbReference>
<keyword evidence="2" id="KW-0964">Secreted</keyword>
<keyword evidence="8" id="KW-0812">Transmembrane</keyword>
<reference evidence="11 12" key="1">
    <citation type="submission" date="2024-03" db="EMBL/GenBank/DDBJ databases">
        <title>Mouse gut bacterial collection (mGBC) of GemPharmatech.</title>
        <authorList>
            <person name="He Y."/>
            <person name="Dong L."/>
            <person name="Wu D."/>
            <person name="Gao X."/>
            <person name="Lin Z."/>
        </authorList>
    </citation>
    <scope>NUCLEOTIDE SEQUENCE [LARGE SCALE GENOMIC DNA]</scope>
    <source>
        <strain evidence="11 12">15-30</strain>
    </source>
</reference>
<feature type="coiled-coil region" evidence="6">
    <location>
        <begin position="2476"/>
        <end position="2527"/>
    </location>
</feature>
<evidence type="ECO:0000313" key="11">
    <source>
        <dbReference type="EMBL" id="MEY8661694.1"/>
    </source>
</evidence>
<feature type="compositionally biased region" description="Basic and acidic residues" evidence="7">
    <location>
        <begin position="4603"/>
        <end position="4613"/>
    </location>
</feature>
<accession>A0ABV4DRC6</accession>
<evidence type="ECO:0000256" key="2">
    <source>
        <dbReference type="ARBA" id="ARBA00022525"/>
    </source>
</evidence>
<keyword evidence="6" id="KW-0175">Coiled coil</keyword>
<feature type="domain" description="Gram-positive cocci surface proteins LPxTG" evidence="10">
    <location>
        <begin position="4705"/>
        <end position="4742"/>
    </location>
</feature>
<proteinExistence type="predicted"/>
<dbReference type="EMBL" id="JBCLUF010000005">
    <property type="protein sequence ID" value="MEY8661694.1"/>
    <property type="molecule type" value="Genomic_DNA"/>
</dbReference>
<evidence type="ECO:0000256" key="3">
    <source>
        <dbReference type="ARBA" id="ARBA00022729"/>
    </source>
</evidence>
<dbReference type="Proteomes" id="UP001565236">
    <property type="component" value="Unassembled WGS sequence"/>
</dbReference>
<feature type="compositionally biased region" description="Basic and acidic residues" evidence="7">
    <location>
        <begin position="83"/>
        <end position="98"/>
    </location>
</feature>
<dbReference type="Pfam" id="PF19258">
    <property type="entry name" value="KxYKxGKxW_sig"/>
    <property type="match status" value="1"/>
</dbReference>
<keyword evidence="4" id="KW-0572">Peptidoglycan-anchor</keyword>
<dbReference type="RefSeq" id="WP_369940760.1">
    <property type="nucleotide sequence ID" value="NZ_JBCLUF010000005.1"/>
</dbReference>
<evidence type="ECO:0000259" key="9">
    <source>
        <dbReference type="PROSITE" id="PS50111"/>
    </source>
</evidence>
<feature type="coiled-coil region" evidence="6">
    <location>
        <begin position="3996"/>
        <end position="4030"/>
    </location>
</feature>
<dbReference type="Pfam" id="PF00746">
    <property type="entry name" value="Gram_pos_anchor"/>
    <property type="match status" value="1"/>
</dbReference>
<keyword evidence="12" id="KW-1185">Reference proteome</keyword>
<feature type="coiled-coil region" evidence="6">
    <location>
        <begin position="3752"/>
        <end position="3827"/>
    </location>
</feature>
<dbReference type="Pfam" id="PF20585">
    <property type="entry name" value="Pectate_lyase_5"/>
    <property type="match status" value="1"/>
</dbReference>